<keyword evidence="8" id="KW-0496">Mitochondrion</keyword>
<dbReference type="SUPFAM" id="SSF103506">
    <property type="entry name" value="Mitochondrial carrier"/>
    <property type="match status" value="1"/>
</dbReference>
<comment type="subcellular location">
    <subcellularLocation>
        <location evidence="1">Mitochondrion inner membrane</location>
        <topology evidence="1">Multi-pass membrane protein</topology>
    </subcellularLocation>
</comment>
<protein>
    <recommendedName>
        <fullName evidence="13">Solute carrier family 25 member 35-like</fullName>
    </recommendedName>
</protein>
<reference evidence="11" key="1">
    <citation type="submission" date="2022-01" db="EMBL/GenBank/DDBJ databases">
        <authorList>
            <person name="King R."/>
        </authorList>
    </citation>
    <scope>NUCLEOTIDE SEQUENCE</scope>
</reference>
<evidence type="ECO:0000256" key="1">
    <source>
        <dbReference type="ARBA" id="ARBA00004448"/>
    </source>
</evidence>
<dbReference type="PANTHER" id="PTHR45928">
    <property type="entry name" value="RE38146P"/>
    <property type="match status" value="1"/>
</dbReference>
<dbReference type="InterPro" id="IPR051508">
    <property type="entry name" value="Mito_Carrier_Antiporter"/>
</dbReference>
<accession>A0A9N9SAV6</accession>
<dbReference type="AlphaFoldDB" id="A0A9N9SAV6"/>
<keyword evidence="4 10" id="KW-0812">Transmembrane</keyword>
<dbReference type="EMBL" id="OU896718">
    <property type="protein sequence ID" value="CAG9815638.1"/>
    <property type="molecule type" value="Genomic_DNA"/>
</dbReference>
<evidence type="ECO:0000256" key="4">
    <source>
        <dbReference type="ARBA" id="ARBA00022692"/>
    </source>
</evidence>
<evidence type="ECO:0000256" key="6">
    <source>
        <dbReference type="ARBA" id="ARBA00022792"/>
    </source>
</evidence>
<evidence type="ECO:0000313" key="12">
    <source>
        <dbReference type="Proteomes" id="UP001153737"/>
    </source>
</evidence>
<reference evidence="11" key="2">
    <citation type="submission" date="2022-10" db="EMBL/GenBank/DDBJ databases">
        <authorList>
            <consortium name="ENA_rothamsted_submissions"/>
            <consortium name="culmorum"/>
            <person name="King R."/>
        </authorList>
    </citation>
    <scope>NUCLEOTIDE SEQUENCE</scope>
</reference>
<evidence type="ECO:0000256" key="8">
    <source>
        <dbReference type="ARBA" id="ARBA00023128"/>
    </source>
</evidence>
<name>A0A9N9SAV6_PHACE</name>
<feature type="transmembrane region" description="Helical" evidence="10">
    <location>
        <begin position="205"/>
        <end position="226"/>
    </location>
</feature>
<evidence type="ECO:0000256" key="10">
    <source>
        <dbReference type="SAM" id="Phobius"/>
    </source>
</evidence>
<dbReference type="InterPro" id="IPR023395">
    <property type="entry name" value="MCP_dom_sf"/>
</dbReference>
<evidence type="ECO:0000256" key="9">
    <source>
        <dbReference type="ARBA" id="ARBA00023136"/>
    </source>
</evidence>
<organism evidence="11 12">
    <name type="scientific">Phaedon cochleariae</name>
    <name type="common">Mustard beetle</name>
    <dbReference type="NCBI Taxonomy" id="80249"/>
    <lineage>
        <taxon>Eukaryota</taxon>
        <taxon>Metazoa</taxon>
        <taxon>Ecdysozoa</taxon>
        <taxon>Arthropoda</taxon>
        <taxon>Hexapoda</taxon>
        <taxon>Insecta</taxon>
        <taxon>Pterygota</taxon>
        <taxon>Neoptera</taxon>
        <taxon>Endopterygota</taxon>
        <taxon>Coleoptera</taxon>
        <taxon>Polyphaga</taxon>
        <taxon>Cucujiformia</taxon>
        <taxon>Chrysomeloidea</taxon>
        <taxon>Chrysomelidae</taxon>
        <taxon>Chrysomelinae</taxon>
        <taxon>Chrysomelini</taxon>
        <taxon>Phaedon</taxon>
    </lineage>
</organism>
<proteinExistence type="inferred from homology"/>
<keyword evidence="5" id="KW-0677">Repeat</keyword>
<evidence type="ECO:0000256" key="5">
    <source>
        <dbReference type="ARBA" id="ARBA00022737"/>
    </source>
</evidence>
<evidence type="ECO:0000256" key="7">
    <source>
        <dbReference type="ARBA" id="ARBA00022989"/>
    </source>
</evidence>
<comment type="similarity">
    <text evidence="2">Belongs to the mitochondrial carrier (TC 2.A.29) family.</text>
</comment>
<dbReference type="InterPro" id="IPR018108">
    <property type="entry name" value="MCP_transmembrane"/>
</dbReference>
<dbReference type="Proteomes" id="UP001153737">
    <property type="component" value="Chromosome 12"/>
</dbReference>
<keyword evidence="7 10" id="KW-1133">Transmembrane helix</keyword>
<dbReference type="GO" id="GO:0005743">
    <property type="term" value="C:mitochondrial inner membrane"/>
    <property type="evidence" value="ECO:0007669"/>
    <property type="project" value="UniProtKB-SubCell"/>
</dbReference>
<keyword evidence="3" id="KW-0813">Transport</keyword>
<gene>
    <name evidence="11" type="ORF">PHAECO_LOCUS2993</name>
</gene>
<sequence length="308" mass="33788">MEFAIAGASAMGACCFTNPLEVLKTRMQLQGELKAKGQHAVHYKNVLHAGYTVAKNDGILALQKGLVPALWVQLVLNGMRLGIYQFADNNGIIRNKDGKLIFHKTVLVAGIGGALGGIMCSPWFLVKTHIQAQASSSIAVGYQHSHQGMLEAFSTIFKQHGIRGLFRGVLSSIPRSFVGASSQLIGFDYAKEWLLTYEYFRDKKILTAFLSSLVGGVTISIAMTPFDLVMTRLYNQPVDATGKGKLYASYMDCVSKIYRSEGVAAFYKGVGPMYLRLGPHTVLCLVFWDGLNNAYNNFTQPKLSTIKQ</sequence>
<dbReference type="Pfam" id="PF00153">
    <property type="entry name" value="Mito_carr"/>
    <property type="match status" value="3"/>
</dbReference>
<evidence type="ECO:0008006" key="13">
    <source>
        <dbReference type="Google" id="ProtNLM"/>
    </source>
</evidence>
<feature type="transmembrane region" description="Helical" evidence="10">
    <location>
        <begin position="106"/>
        <end position="126"/>
    </location>
</feature>
<keyword evidence="9 10" id="KW-0472">Membrane</keyword>
<evidence type="ECO:0000256" key="2">
    <source>
        <dbReference type="ARBA" id="ARBA00006375"/>
    </source>
</evidence>
<dbReference type="PANTHER" id="PTHR45928:SF1">
    <property type="entry name" value="RE38146P"/>
    <property type="match status" value="1"/>
</dbReference>
<evidence type="ECO:0000313" key="11">
    <source>
        <dbReference type="EMBL" id="CAG9815638.1"/>
    </source>
</evidence>
<keyword evidence="6" id="KW-0999">Mitochondrion inner membrane</keyword>
<keyword evidence="12" id="KW-1185">Reference proteome</keyword>
<dbReference type="OrthoDB" id="6703404at2759"/>
<dbReference type="Gene3D" id="1.50.40.10">
    <property type="entry name" value="Mitochondrial carrier domain"/>
    <property type="match status" value="1"/>
</dbReference>
<evidence type="ECO:0000256" key="3">
    <source>
        <dbReference type="ARBA" id="ARBA00022448"/>
    </source>
</evidence>